<organism evidence="1 2">
    <name type="scientific">Mucilaginibacter xinganensis</name>
    <dbReference type="NCBI Taxonomy" id="1234841"/>
    <lineage>
        <taxon>Bacteria</taxon>
        <taxon>Pseudomonadati</taxon>
        <taxon>Bacteroidota</taxon>
        <taxon>Sphingobacteriia</taxon>
        <taxon>Sphingobacteriales</taxon>
        <taxon>Sphingobacteriaceae</taxon>
        <taxon>Mucilaginibacter</taxon>
    </lineage>
</organism>
<reference evidence="1 2" key="1">
    <citation type="submission" date="2017-08" db="EMBL/GenBank/DDBJ databases">
        <title>Complete genome sequence of Mucilaginibacter sp. strain BJC16-A31.</title>
        <authorList>
            <consortium name="Henan University of Science and Technology"/>
            <person name="You X."/>
        </authorList>
    </citation>
    <scope>NUCLEOTIDE SEQUENCE [LARGE SCALE GENOMIC DNA]</scope>
    <source>
        <strain evidence="1 2">BJC16-A31</strain>
    </source>
</reference>
<dbReference type="RefSeq" id="WP_157740721.1">
    <property type="nucleotide sequence ID" value="NZ_CP022743.1"/>
</dbReference>
<dbReference type="AlphaFoldDB" id="A0A223NVI9"/>
<name>A0A223NVI9_9SPHI</name>
<evidence type="ECO:0000313" key="1">
    <source>
        <dbReference type="EMBL" id="ASU33899.1"/>
    </source>
</evidence>
<sequence length="396" mass="43529">MPTVIVKYSELVTLSVMQLFYSNKICRSYQSTPVLDFTIVPTAECQAFMQAKNMVFRNTGTNGGFTVLAATSGKTITGNNIIRNKITKADKLSFFMVLRNPELINFDLLPTTLNKGNIYYFSNQVKDLAAVRNNLHLTKNVAGVDGNADQLKKATANYKYNFAGVITAADAKVKHLLTGATVTASSVIVQNTLSDITFNLSALPSGCCQLLVNNVVTDTFYFLGTMANQQIFGVVELSLSSALPANYRIIEPDQSLVTARPNYVVLFKNRQTFWRYTIQLQTNSAIYLEMSKLSPVQKTDFIKQLGISANDTNVKFKLLSNTDLSLVFVSLANIALMEKYTSTTSAAKDPLIITLNKYINTPAKKAVIKTNLPYPSTATIDAGSLPAIYSDVFITL</sequence>
<keyword evidence="2" id="KW-1185">Reference proteome</keyword>
<protein>
    <submittedName>
        <fullName evidence="1">Uncharacterized protein</fullName>
    </submittedName>
</protein>
<gene>
    <name evidence="1" type="ORF">MuYL_2007</name>
</gene>
<dbReference type="OrthoDB" id="583528at2"/>
<accession>A0A223NVI9</accession>
<evidence type="ECO:0000313" key="2">
    <source>
        <dbReference type="Proteomes" id="UP000215002"/>
    </source>
</evidence>
<dbReference type="KEGG" id="muc:MuYL_2007"/>
<proteinExistence type="predicted"/>
<dbReference type="EMBL" id="CP022743">
    <property type="protein sequence ID" value="ASU33899.1"/>
    <property type="molecule type" value="Genomic_DNA"/>
</dbReference>
<dbReference type="Proteomes" id="UP000215002">
    <property type="component" value="Chromosome"/>
</dbReference>